<dbReference type="RefSeq" id="WP_073029574.1">
    <property type="nucleotide sequence ID" value="NZ_FQXJ01000006.1"/>
</dbReference>
<dbReference type="InterPro" id="IPR005025">
    <property type="entry name" value="FMN_Rdtase-like_dom"/>
</dbReference>
<dbReference type="PANTHER" id="PTHR43278:SF1">
    <property type="entry name" value="IRON-SULFUR FLAVOPROTEIN MJ1083"/>
    <property type="match status" value="1"/>
</dbReference>
<evidence type="ECO:0000313" key="5">
    <source>
        <dbReference type="Proteomes" id="UP000183954"/>
    </source>
</evidence>
<dbReference type="SUPFAM" id="SSF52218">
    <property type="entry name" value="Flavoproteins"/>
    <property type="match status" value="1"/>
</dbReference>
<dbReference type="STRING" id="1121420.SAMN02746098_01984"/>
<proteinExistence type="predicted"/>
<dbReference type="OrthoDB" id="9805976at2"/>
<dbReference type="EMBL" id="FQXJ01000006">
    <property type="protein sequence ID" value="SHH98486.1"/>
    <property type="molecule type" value="Genomic_DNA"/>
</dbReference>
<sequence>MNVMILTSSPNIDGLTAACGNAAKAGAEETGAKVVMVNLNQQRIGSCHACGNGWGTCRNEHECQVKDDFQSLHASMADMDAFVLITPVYWGEMSESAKSFTDRLRRCEALKKEKTFFEEKPVIAVAAAGGSGNGITSCLTSMERLLTHVKAERFDFIGVTQKNKRYKLETIYDAAKEMVLKRKDK</sequence>
<keyword evidence="5" id="KW-1185">Reference proteome</keyword>
<dbReference type="Gene3D" id="3.40.50.360">
    <property type="match status" value="1"/>
</dbReference>
<dbReference type="PANTHER" id="PTHR43278">
    <property type="entry name" value="NAD(P)H-DEPENDENT FMN-CONTAINING OXIDOREDUCTASE YWQN-RELATED"/>
    <property type="match status" value="1"/>
</dbReference>
<feature type="domain" description="NADPH-dependent FMN reductase-like" evidence="3">
    <location>
        <begin position="1"/>
        <end position="149"/>
    </location>
</feature>
<evidence type="ECO:0000256" key="1">
    <source>
        <dbReference type="ARBA" id="ARBA00022630"/>
    </source>
</evidence>
<gene>
    <name evidence="4" type="ORF">SAMN02746098_01984</name>
</gene>
<keyword evidence="2" id="KW-0288">FMN</keyword>
<accession>A0A1M5XFC2</accession>
<evidence type="ECO:0000313" key="4">
    <source>
        <dbReference type="EMBL" id="SHH98486.1"/>
    </source>
</evidence>
<dbReference type="InterPro" id="IPR029039">
    <property type="entry name" value="Flavoprotein-like_sf"/>
</dbReference>
<dbReference type="Proteomes" id="UP000183954">
    <property type="component" value="Unassembled WGS sequence"/>
</dbReference>
<dbReference type="AlphaFoldDB" id="A0A1M5XFC2"/>
<evidence type="ECO:0000256" key="2">
    <source>
        <dbReference type="ARBA" id="ARBA00022643"/>
    </source>
</evidence>
<evidence type="ECO:0000259" key="3">
    <source>
        <dbReference type="Pfam" id="PF03358"/>
    </source>
</evidence>
<keyword evidence="1" id="KW-0285">Flavoprotein</keyword>
<dbReference type="Pfam" id="PF03358">
    <property type="entry name" value="FMN_red"/>
    <property type="match status" value="1"/>
</dbReference>
<protein>
    <submittedName>
        <fullName evidence="4">NADPH-dependent FMN reductase</fullName>
    </submittedName>
</protein>
<organism evidence="4 5">
    <name type="scientific">Desulfosporosinus lacus DSM 15449</name>
    <dbReference type="NCBI Taxonomy" id="1121420"/>
    <lineage>
        <taxon>Bacteria</taxon>
        <taxon>Bacillati</taxon>
        <taxon>Bacillota</taxon>
        <taxon>Clostridia</taxon>
        <taxon>Eubacteriales</taxon>
        <taxon>Desulfitobacteriaceae</taxon>
        <taxon>Desulfosporosinus</taxon>
    </lineage>
</organism>
<dbReference type="InterPro" id="IPR051796">
    <property type="entry name" value="ISF_SsuE-like"/>
</dbReference>
<name>A0A1M5XFC2_9FIRM</name>
<reference evidence="5" key="1">
    <citation type="submission" date="2016-11" db="EMBL/GenBank/DDBJ databases">
        <authorList>
            <person name="Varghese N."/>
            <person name="Submissions S."/>
        </authorList>
    </citation>
    <scope>NUCLEOTIDE SEQUENCE [LARGE SCALE GENOMIC DNA]</scope>
    <source>
        <strain evidence="5">DSM 15449</strain>
    </source>
</reference>
<dbReference type="GO" id="GO:0016491">
    <property type="term" value="F:oxidoreductase activity"/>
    <property type="evidence" value="ECO:0007669"/>
    <property type="project" value="InterPro"/>
</dbReference>